<dbReference type="EMBL" id="CP015102">
    <property type="protein sequence ID" value="ASJ06670.1"/>
    <property type="molecule type" value="Genomic_DNA"/>
</dbReference>
<dbReference type="GeneID" id="33315543"/>
<dbReference type="Proteomes" id="UP000197418">
    <property type="component" value="Chromosome"/>
</dbReference>
<keyword evidence="2" id="KW-1185">Reference proteome</keyword>
<organism evidence="1 2">
    <name type="scientific">Thermococcus pacificus</name>
    <dbReference type="NCBI Taxonomy" id="71998"/>
    <lineage>
        <taxon>Archaea</taxon>
        <taxon>Methanobacteriati</taxon>
        <taxon>Methanobacteriota</taxon>
        <taxon>Thermococci</taxon>
        <taxon>Thermococcales</taxon>
        <taxon>Thermococcaceae</taxon>
        <taxon>Thermococcus</taxon>
    </lineage>
</organism>
<accession>A0A218P7D0</accession>
<evidence type="ECO:0000313" key="1">
    <source>
        <dbReference type="EMBL" id="ASJ06670.1"/>
    </source>
</evidence>
<dbReference type="AlphaFoldDB" id="A0A218P7D0"/>
<dbReference type="RefSeq" id="WP_088853926.1">
    <property type="nucleotide sequence ID" value="NZ_CP015102.1"/>
</dbReference>
<evidence type="ECO:0008006" key="3">
    <source>
        <dbReference type="Google" id="ProtNLM"/>
    </source>
</evidence>
<protein>
    <recommendedName>
        <fullName evidence="3">CRISPR system Cms protein Csm4</fullName>
    </recommendedName>
</protein>
<reference evidence="1 2" key="1">
    <citation type="submission" date="2016-04" db="EMBL/GenBank/DDBJ databases">
        <title>Complete genome sequence of Thermococcus pacificus type strain P4.</title>
        <authorList>
            <person name="Oger P.M."/>
        </authorList>
    </citation>
    <scope>NUCLEOTIDE SEQUENCE [LARGE SCALE GENOMIC DNA]</scope>
    <source>
        <strain evidence="1 2">P-4</strain>
    </source>
</reference>
<sequence length="297" mass="34568">MYLVTLRFRAYPLSFSLSSPNELSQELMPLDGPLAFAEYYRTKLSHDPDWRIKYLEDVLTARELEWVSNIRSSYLLPCTVNEERLTITTPMGFKVVFNVNGEARYEFSERQHPKKWESSQIFLRLGRRDDIIKVEILRNSLGVSLTKRTKGLPSSQSGPYKAVDYSLRLYTPNLMWASIVDGISQRKLRELLYILRKFGVGKKRNMGWGDLLEYHIYELKSRNITSSYILHAQGESRFLETWRPISPEKIAGMITKPPKGVEYNRLSLLDSKIGYGAERPPYWRRNLVVKSALFLAE</sequence>
<proteinExistence type="predicted"/>
<evidence type="ECO:0000313" key="2">
    <source>
        <dbReference type="Proteomes" id="UP000197418"/>
    </source>
</evidence>
<dbReference type="KEGG" id="tpaf:A3L08_04695"/>
<gene>
    <name evidence="1" type="ORF">A3L08_04695</name>
</gene>
<dbReference type="OrthoDB" id="102299at2157"/>
<name>A0A218P7D0_9EURY</name>